<feature type="compositionally biased region" description="Gly residues" evidence="6">
    <location>
        <begin position="171"/>
        <end position="195"/>
    </location>
</feature>
<keyword evidence="9" id="KW-1185">Reference proteome</keyword>
<evidence type="ECO:0000256" key="7">
    <source>
        <dbReference type="SAM" id="Phobius"/>
    </source>
</evidence>
<dbReference type="AlphaFoldDB" id="A0AA36D2L5"/>
<gene>
    <name evidence="8" type="ORF">MSPICULIGERA_LOCUS18155</name>
</gene>
<dbReference type="GO" id="GO:0005789">
    <property type="term" value="C:endoplasmic reticulum membrane"/>
    <property type="evidence" value="ECO:0007669"/>
    <property type="project" value="TreeGrafter"/>
</dbReference>
<evidence type="ECO:0008006" key="10">
    <source>
        <dbReference type="Google" id="ProtNLM"/>
    </source>
</evidence>
<name>A0AA36D2L5_9BILA</name>
<evidence type="ECO:0000256" key="2">
    <source>
        <dbReference type="ARBA" id="ARBA00022692"/>
    </source>
</evidence>
<dbReference type="PANTHER" id="PTHR16875">
    <property type="entry name" value="SELENOPROTEIN K"/>
    <property type="match status" value="1"/>
</dbReference>
<comment type="subcellular location">
    <subcellularLocation>
        <location evidence="1">Membrane</location>
        <topology evidence="1">Single-pass membrane protein</topology>
    </subcellularLocation>
</comment>
<accession>A0AA36D2L5</accession>
<dbReference type="Pfam" id="PF10961">
    <property type="entry name" value="SelK_SelG"/>
    <property type="match status" value="2"/>
</dbReference>
<sequence length="224" mass="23324">MPYVDSSGNLVERKPSVFAAILGFFNFFVLFFYSLFGINANGKTAGNRSADDYRAQLRGNPGGGGGTGGGGFRNELPTNGWRRMRSVNVRVAPGQPGDVAELHFGVQFWRKTSMAYVDSSGNLVERKWSLFEAILAFFNAILLFIYSLLGIRNNRQATVGADEYRAQLRGNSGGGVNGNGGGGRGGGGGGGGGGLRRPIGRLPQSSGMSAPPMGGGCCGGGCPT</sequence>
<proteinExistence type="predicted"/>
<dbReference type="Proteomes" id="UP001177023">
    <property type="component" value="Unassembled WGS sequence"/>
</dbReference>
<feature type="non-terminal residue" evidence="8">
    <location>
        <position position="1"/>
    </location>
</feature>
<comment type="caution">
    <text evidence="8">The sequence shown here is derived from an EMBL/GenBank/DDBJ whole genome shotgun (WGS) entry which is preliminary data.</text>
</comment>
<dbReference type="GO" id="GO:0005794">
    <property type="term" value="C:Golgi apparatus"/>
    <property type="evidence" value="ECO:0007669"/>
    <property type="project" value="TreeGrafter"/>
</dbReference>
<feature type="transmembrane region" description="Helical" evidence="7">
    <location>
        <begin position="17"/>
        <end position="38"/>
    </location>
</feature>
<dbReference type="EMBL" id="CATQJA010002657">
    <property type="protein sequence ID" value="CAJ0579952.1"/>
    <property type="molecule type" value="Genomic_DNA"/>
</dbReference>
<evidence type="ECO:0000313" key="8">
    <source>
        <dbReference type="EMBL" id="CAJ0579952.1"/>
    </source>
</evidence>
<keyword evidence="5 7" id="KW-0472">Membrane</keyword>
<keyword evidence="3" id="KW-0712">Selenocysteine</keyword>
<organism evidence="8 9">
    <name type="scientific">Mesorhabditis spiculigera</name>
    <dbReference type="NCBI Taxonomy" id="96644"/>
    <lineage>
        <taxon>Eukaryota</taxon>
        <taxon>Metazoa</taxon>
        <taxon>Ecdysozoa</taxon>
        <taxon>Nematoda</taxon>
        <taxon>Chromadorea</taxon>
        <taxon>Rhabditida</taxon>
        <taxon>Rhabditina</taxon>
        <taxon>Rhabditomorpha</taxon>
        <taxon>Rhabditoidea</taxon>
        <taxon>Rhabditidae</taxon>
        <taxon>Mesorhabditinae</taxon>
        <taxon>Mesorhabditis</taxon>
    </lineage>
</organism>
<dbReference type="InterPro" id="IPR024491">
    <property type="entry name" value="Se_SelK/SelG"/>
</dbReference>
<protein>
    <recommendedName>
        <fullName evidence="10">Glycine-rich protein</fullName>
    </recommendedName>
</protein>
<evidence type="ECO:0000256" key="4">
    <source>
        <dbReference type="ARBA" id="ARBA00022989"/>
    </source>
</evidence>
<evidence type="ECO:0000313" key="9">
    <source>
        <dbReference type="Proteomes" id="UP001177023"/>
    </source>
</evidence>
<feature type="region of interest" description="Disordered" evidence="6">
    <location>
        <begin position="171"/>
        <end position="206"/>
    </location>
</feature>
<evidence type="ECO:0000256" key="3">
    <source>
        <dbReference type="ARBA" id="ARBA00022933"/>
    </source>
</evidence>
<dbReference type="PANTHER" id="PTHR16875:SF0">
    <property type="entry name" value="SELENOPROTEIN K"/>
    <property type="match status" value="1"/>
</dbReference>
<feature type="transmembrane region" description="Helical" evidence="7">
    <location>
        <begin position="130"/>
        <end position="149"/>
    </location>
</feature>
<evidence type="ECO:0000256" key="6">
    <source>
        <dbReference type="SAM" id="MobiDB-lite"/>
    </source>
</evidence>
<keyword evidence="2 7" id="KW-0812">Transmembrane</keyword>
<evidence type="ECO:0000256" key="1">
    <source>
        <dbReference type="ARBA" id="ARBA00004167"/>
    </source>
</evidence>
<dbReference type="GO" id="GO:0032469">
    <property type="term" value="P:endoplasmic reticulum calcium ion homeostasis"/>
    <property type="evidence" value="ECO:0007669"/>
    <property type="project" value="TreeGrafter"/>
</dbReference>
<dbReference type="GO" id="GO:0006816">
    <property type="term" value="P:calcium ion transport"/>
    <property type="evidence" value="ECO:0007669"/>
    <property type="project" value="TreeGrafter"/>
</dbReference>
<reference evidence="8" key="1">
    <citation type="submission" date="2023-06" db="EMBL/GenBank/DDBJ databases">
        <authorList>
            <person name="Delattre M."/>
        </authorList>
    </citation>
    <scope>NUCLEOTIDE SEQUENCE</scope>
    <source>
        <strain evidence="8">AF72</strain>
    </source>
</reference>
<evidence type="ECO:0000256" key="5">
    <source>
        <dbReference type="ARBA" id="ARBA00023136"/>
    </source>
</evidence>
<keyword evidence="4 7" id="KW-1133">Transmembrane helix</keyword>